<dbReference type="Gene3D" id="3.40.50.1820">
    <property type="entry name" value="alpha/beta hydrolase"/>
    <property type="match status" value="1"/>
</dbReference>
<dbReference type="Proteomes" id="UP001153069">
    <property type="component" value="Unassembled WGS sequence"/>
</dbReference>
<protein>
    <submittedName>
        <fullName evidence="4">Protein thioesterase 1</fullName>
    </submittedName>
</protein>
<evidence type="ECO:0000256" key="2">
    <source>
        <dbReference type="ARBA" id="ARBA00022801"/>
    </source>
</evidence>
<dbReference type="InterPro" id="IPR029058">
    <property type="entry name" value="AB_hydrolase_fold"/>
</dbReference>
<evidence type="ECO:0000313" key="4">
    <source>
        <dbReference type="EMBL" id="CAB9514410.1"/>
    </source>
</evidence>
<evidence type="ECO:0000256" key="1">
    <source>
        <dbReference type="ARBA" id="ARBA00006499"/>
    </source>
</evidence>
<proteinExistence type="inferred from homology"/>
<organism evidence="4 5">
    <name type="scientific">Seminavis robusta</name>
    <dbReference type="NCBI Taxonomy" id="568900"/>
    <lineage>
        <taxon>Eukaryota</taxon>
        <taxon>Sar</taxon>
        <taxon>Stramenopiles</taxon>
        <taxon>Ochrophyta</taxon>
        <taxon>Bacillariophyta</taxon>
        <taxon>Bacillariophyceae</taxon>
        <taxon>Bacillariophycidae</taxon>
        <taxon>Naviculales</taxon>
        <taxon>Naviculaceae</taxon>
        <taxon>Seminavis</taxon>
    </lineage>
</organism>
<dbReference type="GO" id="GO:0052689">
    <property type="term" value="F:carboxylic ester hydrolase activity"/>
    <property type="evidence" value="ECO:0007669"/>
    <property type="project" value="TreeGrafter"/>
</dbReference>
<gene>
    <name evidence="4" type="ORF">SEMRO_652_G181660.1</name>
</gene>
<accession>A0A9N8E5U2</accession>
<keyword evidence="5" id="KW-1185">Reference proteome</keyword>
<comment type="caution">
    <text evidence="4">The sequence shown here is derived from an EMBL/GenBank/DDBJ whole genome shotgun (WGS) entry which is preliminary data.</text>
</comment>
<dbReference type="AlphaFoldDB" id="A0A9N8E5U2"/>
<dbReference type="InterPro" id="IPR050565">
    <property type="entry name" value="LYPA1-2/EST-like"/>
</dbReference>
<dbReference type="Pfam" id="PF02230">
    <property type="entry name" value="Abhydrolase_2"/>
    <property type="match status" value="1"/>
</dbReference>
<sequence>MNRAAAALSTSANGSKGALIFLHGLGDSPAGWSELQRSLPQMKPRLKDITYVFPPAPTIGITINGGMQMPGWFDLFDWPIGVGSKDDREGLDKAVAQIESEVEKLGEAGIPPSKIVVGGFSQGGAIALLTCYRGQETFAGCAGLSAWLTLPGDLDVSDNAKQIPLFWGHGKMDDKVLFAQQAFGVEKLRSQGVSVVDKAYNMGHSSHPEEMEYLAEFVDKAIFGDAKSEL</sequence>
<dbReference type="PANTHER" id="PTHR10655">
    <property type="entry name" value="LYSOPHOSPHOLIPASE-RELATED"/>
    <property type="match status" value="1"/>
</dbReference>
<comment type="similarity">
    <text evidence="1">Belongs to the AB hydrolase superfamily. AB hydrolase 2 family.</text>
</comment>
<reference evidence="4" key="1">
    <citation type="submission" date="2020-06" db="EMBL/GenBank/DDBJ databases">
        <authorList>
            <consortium name="Plant Systems Biology data submission"/>
        </authorList>
    </citation>
    <scope>NUCLEOTIDE SEQUENCE</scope>
    <source>
        <strain evidence="4">D6</strain>
    </source>
</reference>
<name>A0A9N8E5U2_9STRA</name>
<keyword evidence="2" id="KW-0378">Hydrolase</keyword>
<dbReference type="OrthoDB" id="2418081at2759"/>
<dbReference type="GO" id="GO:0005737">
    <property type="term" value="C:cytoplasm"/>
    <property type="evidence" value="ECO:0007669"/>
    <property type="project" value="TreeGrafter"/>
</dbReference>
<dbReference type="GO" id="GO:0008474">
    <property type="term" value="F:palmitoyl-(protein) hydrolase activity"/>
    <property type="evidence" value="ECO:0007669"/>
    <property type="project" value="TreeGrafter"/>
</dbReference>
<dbReference type="SUPFAM" id="SSF53474">
    <property type="entry name" value="alpha/beta-Hydrolases"/>
    <property type="match status" value="1"/>
</dbReference>
<dbReference type="PANTHER" id="PTHR10655:SF17">
    <property type="entry name" value="LYSOPHOSPHOLIPASE-LIKE PROTEIN 1"/>
    <property type="match status" value="1"/>
</dbReference>
<evidence type="ECO:0000313" key="5">
    <source>
        <dbReference type="Proteomes" id="UP001153069"/>
    </source>
</evidence>
<dbReference type="InterPro" id="IPR003140">
    <property type="entry name" value="PLipase/COase/thioEstase"/>
</dbReference>
<dbReference type="EMBL" id="CAICTM010000651">
    <property type="protein sequence ID" value="CAB9514410.1"/>
    <property type="molecule type" value="Genomic_DNA"/>
</dbReference>
<evidence type="ECO:0000259" key="3">
    <source>
        <dbReference type="Pfam" id="PF02230"/>
    </source>
</evidence>
<feature type="domain" description="Phospholipase/carboxylesterase/thioesterase" evidence="3">
    <location>
        <begin position="12"/>
        <end position="221"/>
    </location>
</feature>